<comment type="similarity">
    <text evidence="1">Belongs to the methyltransferase superfamily. LaeA methyltransferase family.</text>
</comment>
<evidence type="ECO:0000313" key="4">
    <source>
        <dbReference type="Proteomes" id="UP000176998"/>
    </source>
</evidence>
<sequence>MCEGSSTNPATRPATSSTPAATQPNNATDHEVVLVAENIESDAASDLGSSVASSSTSVSSSVLEYRMENGRTYHAYKDGSMWESQPPPLFVVGVSDISRSSEYFFPNDERENDRLDLQHNLFILTFDNKLATAPPNDPGAKVGHVLDVGTGSGIWAIDFGEEHPDAEVCGVDLSAVQPDFVPPNVKFEIDDIDQPWTFSEPFDYIHSRMMNSSIKDWKAYIQTCFDNLSPGGYLELIEFDAVPTSDDGTLKPDSAIKRSATLLFDAAAILGRPFEDISRMKEVLTETGFRDVHKQLYKWPTNSWPKNPKHKELGIWNHENAIAGWEGFCMAPCTRVHGWSREEVLILMAEARKEFKDRTIHAYFNIWSIYGRKPLVSEEPSN</sequence>
<keyword evidence="4" id="KW-1185">Reference proteome</keyword>
<evidence type="ECO:0000256" key="1">
    <source>
        <dbReference type="ARBA" id="ARBA00038158"/>
    </source>
</evidence>
<dbReference type="CDD" id="cd02440">
    <property type="entry name" value="AdoMet_MTases"/>
    <property type="match status" value="1"/>
</dbReference>
<evidence type="ECO:0000313" key="3">
    <source>
        <dbReference type="EMBL" id="OHF01203.1"/>
    </source>
</evidence>
<reference evidence="3 4" key="1">
    <citation type="submission" date="2016-09" db="EMBL/GenBank/DDBJ databases">
        <authorList>
            <person name="Capua I."/>
            <person name="De Benedictis P."/>
            <person name="Joannis T."/>
            <person name="Lombin L.H."/>
            <person name="Cattoli G."/>
        </authorList>
    </citation>
    <scope>NUCLEOTIDE SEQUENCE [LARGE SCALE GENOMIC DNA]</scope>
    <source>
        <strain evidence="3 4">IMI 309357</strain>
    </source>
</reference>
<dbReference type="GO" id="GO:0008168">
    <property type="term" value="F:methyltransferase activity"/>
    <property type="evidence" value="ECO:0007669"/>
    <property type="project" value="UniProtKB-KW"/>
</dbReference>
<organism evidence="3 4">
    <name type="scientific">Colletotrichum orchidophilum</name>
    <dbReference type="NCBI Taxonomy" id="1209926"/>
    <lineage>
        <taxon>Eukaryota</taxon>
        <taxon>Fungi</taxon>
        <taxon>Dikarya</taxon>
        <taxon>Ascomycota</taxon>
        <taxon>Pezizomycotina</taxon>
        <taxon>Sordariomycetes</taxon>
        <taxon>Hypocreomycetidae</taxon>
        <taxon>Glomerellales</taxon>
        <taxon>Glomerellaceae</taxon>
        <taxon>Colletotrichum</taxon>
    </lineage>
</organism>
<protein>
    <submittedName>
        <fullName evidence="3">TAM domain methyltransferase</fullName>
    </submittedName>
</protein>
<dbReference type="Proteomes" id="UP000176998">
    <property type="component" value="Unassembled WGS sequence"/>
</dbReference>
<accession>A0A1G4BIT4</accession>
<proteinExistence type="inferred from homology"/>
<dbReference type="GO" id="GO:0032259">
    <property type="term" value="P:methylation"/>
    <property type="evidence" value="ECO:0007669"/>
    <property type="project" value="UniProtKB-KW"/>
</dbReference>
<dbReference type="EMBL" id="MJBS01000021">
    <property type="protein sequence ID" value="OHF01203.1"/>
    <property type="molecule type" value="Genomic_DNA"/>
</dbReference>
<dbReference type="RefSeq" id="XP_022478345.1">
    <property type="nucleotide sequence ID" value="XM_022615167.1"/>
</dbReference>
<dbReference type="OrthoDB" id="2013972at2759"/>
<dbReference type="STRING" id="1209926.A0A1G4BIT4"/>
<dbReference type="InterPro" id="IPR029063">
    <property type="entry name" value="SAM-dependent_MTases_sf"/>
</dbReference>
<keyword evidence="3" id="KW-0489">Methyltransferase</keyword>
<comment type="caution">
    <text evidence="3">The sequence shown here is derived from an EMBL/GenBank/DDBJ whole genome shotgun (WGS) entry which is preliminary data.</text>
</comment>
<evidence type="ECO:0000256" key="2">
    <source>
        <dbReference type="SAM" id="MobiDB-lite"/>
    </source>
</evidence>
<dbReference type="SUPFAM" id="SSF53335">
    <property type="entry name" value="S-adenosyl-L-methionine-dependent methyltransferases"/>
    <property type="match status" value="1"/>
</dbReference>
<feature type="compositionally biased region" description="Low complexity" evidence="2">
    <location>
        <begin position="1"/>
        <end position="24"/>
    </location>
</feature>
<dbReference type="Pfam" id="PF13489">
    <property type="entry name" value="Methyltransf_23"/>
    <property type="match status" value="1"/>
</dbReference>
<dbReference type="AlphaFoldDB" id="A0A1G4BIT4"/>
<dbReference type="Gene3D" id="3.40.50.150">
    <property type="entry name" value="Vaccinia Virus protein VP39"/>
    <property type="match status" value="1"/>
</dbReference>
<name>A0A1G4BIT4_9PEZI</name>
<keyword evidence="3" id="KW-0808">Transferase</keyword>
<dbReference type="PANTHER" id="PTHR43591">
    <property type="entry name" value="METHYLTRANSFERASE"/>
    <property type="match status" value="1"/>
</dbReference>
<gene>
    <name evidence="3" type="ORF">CORC01_03518</name>
</gene>
<dbReference type="GeneID" id="34556677"/>
<dbReference type="PANTHER" id="PTHR43591:SF24">
    <property type="entry name" value="2-METHOXY-6-POLYPRENYL-1,4-BENZOQUINOL METHYLASE, MITOCHONDRIAL"/>
    <property type="match status" value="1"/>
</dbReference>
<feature type="region of interest" description="Disordered" evidence="2">
    <location>
        <begin position="1"/>
        <end position="26"/>
    </location>
</feature>